<gene>
    <name evidence="4" type="ORF">SAMN05660826_00504</name>
</gene>
<dbReference type="GO" id="GO:0003841">
    <property type="term" value="F:1-acylglycerol-3-phosphate O-acyltransferase activity"/>
    <property type="evidence" value="ECO:0007669"/>
    <property type="project" value="TreeGrafter"/>
</dbReference>
<keyword evidence="1 4" id="KW-0808">Transferase</keyword>
<evidence type="ECO:0000256" key="2">
    <source>
        <dbReference type="ARBA" id="ARBA00023315"/>
    </source>
</evidence>
<sequence length="214" mass="23659">MLYFLTKLLLRCFFSLTGGVKARGLSNVQKEGPLIIVSNHQSILDPLVIMAFIPRKLRFIAAAYLFRIPGLNILLRLYGAIPVNDAKRGDVSSLKKALRTLKKGGAVALFPEGGVSVDGKLRPFKPGFAYLALKSGAQVLPVAIRGTKDVLPVGKYLPRRGRIELIMGKAISVEKKGKISETEKRIFAETSKKIEESIRALLFCKFEEVNYVKN</sequence>
<accession>A0A1M7GX71</accession>
<reference evidence="5" key="1">
    <citation type="submission" date="2016-11" db="EMBL/GenBank/DDBJ databases">
        <authorList>
            <person name="Varghese N."/>
            <person name="Submissions S."/>
        </authorList>
    </citation>
    <scope>NUCLEOTIDE SEQUENCE [LARGE SCALE GENOMIC DNA]</scope>
    <source>
        <strain evidence="5">DSM 18802</strain>
    </source>
</reference>
<dbReference type="Proteomes" id="UP000184375">
    <property type="component" value="Unassembled WGS sequence"/>
</dbReference>
<dbReference type="STRING" id="447595.SAMN05660826_00504"/>
<dbReference type="PANTHER" id="PTHR10434">
    <property type="entry name" value="1-ACYL-SN-GLYCEROL-3-PHOSPHATE ACYLTRANSFERASE"/>
    <property type="match status" value="1"/>
</dbReference>
<dbReference type="SMART" id="SM00563">
    <property type="entry name" value="PlsC"/>
    <property type="match status" value="1"/>
</dbReference>
<dbReference type="AlphaFoldDB" id="A0A1M7GX71"/>
<keyword evidence="2 4" id="KW-0012">Acyltransferase</keyword>
<protein>
    <submittedName>
        <fullName evidence="4">1-acyl-sn-glycerol-3-phosphate acyltransferase</fullName>
    </submittedName>
</protein>
<evidence type="ECO:0000256" key="1">
    <source>
        <dbReference type="ARBA" id="ARBA00022679"/>
    </source>
</evidence>
<dbReference type="Pfam" id="PF01553">
    <property type="entry name" value="Acyltransferase"/>
    <property type="match status" value="1"/>
</dbReference>
<evidence type="ECO:0000259" key="3">
    <source>
        <dbReference type="SMART" id="SM00563"/>
    </source>
</evidence>
<dbReference type="RefSeq" id="WP_084098617.1">
    <property type="nucleotide sequence ID" value="NZ_FRCR01000002.1"/>
</dbReference>
<dbReference type="GO" id="GO:0006654">
    <property type="term" value="P:phosphatidic acid biosynthetic process"/>
    <property type="evidence" value="ECO:0007669"/>
    <property type="project" value="TreeGrafter"/>
</dbReference>
<proteinExistence type="predicted"/>
<evidence type="ECO:0000313" key="4">
    <source>
        <dbReference type="EMBL" id="SHM20855.1"/>
    </source>
</evidence>
<name>A0A1M7GX71_9FIRM</name>
<organism evidence="4 5">
    <name type="scientific">Caldanaerovirga acetigignens</name>
    <dbReference type="NCBI Taxonomy" id="447595"/>
    <lineage>
        <taxon>Bacteria</taxon>
        <taxon>Bacillati</taxon>
        <taxon>Bacillota</taxon>
        <taxon>Clostridia</taxon>
        <taxon>Thermosediminibacterales</taxon>
        <taxon>Thermosediminibacteraceae</taxon>
        <taxon>Caldanaerovirga</taxon>
    </lineage>
</organism>
<dbReference type="CDD" id="cd07989">
    <property type="entry name" value="LPLAT_AGPAT-like"/>
    <property type="match status" value="1"/>
</dbReference>
<dbReference type="PANTHER" id="PTHR10434:SF11">
    <property type="entry name" value="1-ACYL-SN-GLYCEROL-3-PHOSPHATE ACYLTRANSFERASE"/>
    <property type="match status" value="1"/>
</dbReference>
<feature type="domain" description="Phospholipid/glycerol acyltransferase" evidence="3">
    <location>
        <begin position="34"/>
        <end position="147"/>
    </location>
</feature>
<dbReference type="OrthoDB" id="9803035at2"/>
<dbReference type="EMBL" id="FRCR01000002">
    <property type="protein sequence ID" value="SHM20855.1"/>
    <property type="molecule type" value="Genomic_DNA"/>
</dbReference>
<dbReference type="SUPFAM" id="SSF69593">
    <property type="entry name" value="Glycerol-3-phosphate (1)-acyltransferase"/>
    <property type="match status" value="1"/>
</dbReference>
<dbReference type="InterPro" id="IPR002123">
    <property type="entry name" value="Plipid/glycerol_acylTrfase"/>
</dbReference>
<evidence type="ECO:0000313" key="5">
    <source>
        <dbReference type="Proteomes" id="UP000184375"/>
    </source>
</evidence>
<keyword evidence="5" id="KW-1185">Reference proteome</keyword>